<evidence type="ECO:0000313" key="1">
    <source>
        <dbReference type="EMBL" id="CAG7822420.1"/>
    </source>
</evidence>
<reference evidence="1" key="1">
    <citation type="submission" date="2021-06" db="EMBL/GenBank/DDBJ databases">
        <authorList>
            <person name="Hodson N. C."/>
            <person name="Mongue J. A."/>
            <person name="Jaron S. K."/>
        </authorList>
    </citation>
    <scope>NUCLEOTIDE SEQUENCE</scope>
</reference>
<accession>A0A8J2PTZ8</accession>
<protein>
    <submittedName>
        <fullName evidence="1">Uncharacterized protein</fullName>
    </submittedName>
</protein>
<organism evidence="1 2">
    <name type="scientific">Allacma fusca</name>
    <dbReference type="NCBI Taxonomy" id="39272"/>
    <lineage>
        <taxon>Eukaryota</taxon>
        <taxon>Metazoa</taxon>
        <taxon>Ecdysozoa</taxon>
        <taxon>Arthropoda</taxon>
        <taxon>Hexapoda</taxon>
        <taxon>Collembola</taxon>
        <taxon>Symphypleona</taxon>
        <taxon>Sminthuridae</taxon>
        <taxon>Allacma</taxon>
    </lineage>
</organism>
<gene>
    <name evidence="1" type="ORF">AFUS01_LOCUS32695</name>
</gene>
<feature type="non-terminal residue" evidence="1">
    <location>
        <position position="1"/>
    </location>
</feature>
<keyword evidence="2" id="KW-1185">Reference proteome</keyword>
<evidence type="ECO:0000313" key="2">
    <source>
        <dbReference type="Proteomes" id="UP000708208"/>
    </source>
</evidence>
<comment type="caution">
    <text evidence="1">The sequence shown here is derived from an EMBL/GenBank/DDBJ whole genome shotgun (WGS) entry which is preliminary data.</text>
</comment>
<dbReference type="Proteomes" id="UP000708208">
    <property type="component" value="Unassembled WGS sequence"/>
</dbReference>
<name>A0A8J2PTZ8_9HEXA</name>
<proteinExistence type="predicted"/>
<dbReference type="AlphaFoldDB" id="A0A8J2PTZ8"/>
<sequence length="132" mass="14720">NMPLEETNMNAGTLCNDPINVLGLTSGIITVKNVDFNFKAYVIQNLASDMLLGLDFLIKQKANINFVEGCLEFGIDDKRIKIPLDKKWIDEITDHETVKNEKNFLVVTKDCIIPPKTSIIANKKIETSVGVP</sequence>
<dbReference type="EMBL" id="CAJVCH010526298">
    <property type="protein sequence ID" value="CAG7822420.1"/>
    <property type="molecule type" value="Genomic_DNA"/>
</dbReference>